<feature type="domain" description="ACT" evidence="22">
    <location>
        <begin position="297"/>
        <end position="374"/>
    </location>
</feature>
<evidence type="ECO:0000256" key="3">
    <source>
        <dbReference type="ARBA" id="ARBA00004496"/>
    </source>
</evidence>
<evidence type="ECO:0000256" key="17">
    <source>
        <dbReference type="ARBA" id="ARBA00047848"/>
    </source>
</evidence>
<evidence type="ECO:0000256" key="11">
    <source>
        <dbReference type="ARBA" id="ARBA00023222"/>
    </source>
</evidence>
<dbReference type="SMART" id="SM00830">
    <property type="entry name" value="CM_2"/>
    <property type="match status" value="1"/>
</dbReference>
<feature type="binding site" evidence="18">
    <location>
        <position position="54"/>
    </location>
    <ligand>
        <name>substrate</name>
    </ligand>
</feature>
<reference evidence="23 24" key="1">
    <citation type="submission" date="2020-03" db="EMBL/GenBank/DDBJ databases">
        <title>Metabolic flexibility allows generalist bacteria to become dominant in a frequently disturbed ecosystem.</title>
        <authorList>
            <person name="Chen Y.-J."/>
            <person name="Leung P.M."/>
            <person name="Bay S.K."/>
            <person name="Hugenholtz P."/>
            <person name="Kessler A.J."/>
            <person name="Shelley G."/>
            <person name="Waite D.W."/>
            <person name="Cook P.L."/>
            <person name="Greening C."/>
        </authorList>
    </citation>
    <scope>NUCLEOTIDE SEQUENCE [LARGE SCALE GENOMIC DNA]</scope>
    <source>
        <strain evidence="23">SS_bin_28</strain>
    </source>
</reference>
<dbReference type="UniPathway" id="UPA00120">
    <property type="reaction ID" value="UER00203"/>
</dbReference>
<dbReference type="PANTHER" id="PTHR21022:SF19">
    <property type="entry name" value="PREPHENATE DEHYDRATASE-RELATED"/>
    <property type="match status" value="1"/>
</dbReference>
<evidence type="ECO:0000256" key="15">
    <source>
        <dbReference type="ARBA" id="ARBA00031175"/>
    </source>
</evidence>
<feature type="binding site" evidence="18">
    <location>
        <position position="50"/>
    </location>
    <ligand>
        <name>substrate</name>
    </ligand>
</feature>
<dbReference type="GO" id="GO:0009094">
    <property type="term" value="P:L-phenylalanine biosynthetic process"/>
    <property type="evidence" value="ECO:0007669"/>
    <property type="project" value="UniProtKB-UniPathway"/>
</dbReference>
<evidence type="ECO:0000256" key="5">
    <source>
        <dbReference type="ARBA" id="ARBA00004817"/>
    </source>
</evidence>
<dbReference type="PIRSF" id="PIRSF001500">
    <property type="entry name" value="Chor_mut_pdt_Ppr"/>
    <property type="match status" value="1"/>
</dbReference>
<dbReference type="SUPFAM" id="SSF53850">
    <property type="entry name" value="Periplasmic binding protein-like II"/>
    <property type="match status" value="1"/>
</dbReference>
<dbReference type="PROSITE" id="PS51168">
    <property type="entry name" value="CHORISMATE_MUT_2"/>
    <property type="match status" value="1"/>
</dbReference>
<dbReference type="GO" id="GO:0046417">
    <property type="term" value="P:chorismate metabolic process"/>
    <property type="evidence" value="ECO:0007669"/>
    <property type="project" value="InterPro"/>
</dbReference>
<comment type="catalytic activity">
    <reaction evidence="1">
        <text>chorismate = prephenate</text>
        <dbReference type="Rhea" id="RHEA:13897"/>
        <dbReference type="ChEBI" id="CHEBI:29748"/>
        <dbReference type="ChEBI" id="CHEBI:29934"/>
        <dbReference type="EC" id="5.4.99.5"/>
    </reaction>
</comment>
<dbReference type="PROSITE" id="PS51671">
    <property type="entry name" value="ACT"/>
    <property type="match status" value="1"/>
</dbReference>
<name>A0A7Y2EAD6_UNCEI</name>
<dbReference type="InterPro" id="IPR018528">
    <property type="entry name" value="Preph_deHydtase_CS"/>
</dbReference>
<evidence type="ECO:0000313" key="24">
    <source>
        <dbReference type="Proteomes" id="UP000547674"/>
    </source>
</evidence>
<feature type="site" description="Essential for prephenate dehydratase activity" evidence="19">
    <location>
        <position position="276"/>
    </location>
</feature>
<evidence type="ECO:0000256" key="13">
    <source>
        <dbReference type="ARBA" id="ARBA00023239"/>
    </source>
</evidence>
<dbReference type="InterPro" id="IPR045865">
    <property type="entry name" value="ACT-like_dom_sf"/>
</dbReference>
<dbReference type="EMBL" id="JABDJR010000625">
    <property type="protein sequence ID" value="NNF08176.1"/>
    <property type="molecule type" value="Genomic_DNA"/>
</dbReference>
<dbReference type="EC" id="4.2.1.51" evidence="6"/>
<dbReference type="GO" id="GO:0004106">
    <property type="term" value="F:chorismate mutase activity"/>
    <property type="evidence" value="ECO:0007669"/>
    <property type="project" value="UniProtKB-EC"/>
</dbReference>
<keyword evidence="10" id="KW-0057">Aromatic amino acid biosynthesis</keyword>
<dbReference type="CDD" id="cd04905">
    <property type="entry name" value="ACT_CM-PDT"/>
    <property type="match status" value="1"/>
</dbReference>
<dbReference type="Pfam" id="PF00800">
    <property type="entry name" value="PDT"/>
    <property type="match status" value="1"/>
</dbReference>
<keyword evidence="8" id="KW-0963">Cytoplasm</keyword>
<keyword evidence="14" id="KW-0511">Multifunctional enzyme</keyword>
<feature type="domain" description="Chorismate mutase" evidence="20">
    <location>
        <begin position="3"/>
        <end position="94"/>
    </location>
</feature>
<comment type="caution">
    <text evidence="23">The sequence shown here is derived from an EMBL/GenBank/DDBJ whole genome shotgun (WGS) entry which is preliminary data.</text>
</comment>
<dbReference type="UniPathway" id="UPA00121">
    <property type="reaction ID" value="UER00345"/>
</dbReference>
<evidence type="ECO:0000256" key="8">
    <source>
        <dbReference type="ARBA" id="ARBA00022490"/>
    </source>
</evidence>
<evidence type="ECO:0000313" key="23">
    <source>
        <dbReference type="EMBL" id="NNF08176.1"/>
    </source>
</evidence>
<dbReference type="AlphaFoldDB" id="A0A7Y2EAD6"/>
<dbReference type="InterPro" id="IPR002912">
    <property type="entry name" value="ACT_dom"/>
</dbReference>
<evidence type="ECO:0000259" key="20">
    <source>
        <dbReference type="PROSITE" id="PS51168"/>
    </source>
</evidence>
<feature type="binding site" evidence="18">
    <location>
        <position position="30"/>
    </location>
    <ligand>
        <name>substrate</name>
    </ligand>
</feature>
<evidence type="ECO:0000256" key="10">
    <source>
        <dbReference type="ARBA" id="ARBA00023141"/>
    </source>
</evidence>
<dbReference type="Gene3D" id="1.20.59.10">
    <property type="entry name" value="Chorismate mutase"/>
    <property type="match status" value="1"/>
</dbReference>
<protein>
    <recommendedName>
        <fullName evidence="7">Bifunctional chorismate mutase/prephenate dehydratase</fullName>
        <ecNumber evidence="6">4.2.1.51</ecNumber>
    </recommendedName>
    <alternativeName>
        <fullName evidence="16">Chorismate mutase-prephenate dehydratase</fullName>
    </alternativeName>
    <alternativeName>
        <fullName evidence="15">p-protein</fullName>
    </alternativeName>
</protein>
<feature type="binding site" evidence="18">
    <location>
        <position position="13"/>
    </location>
    <ligand>
        <name>substrate</name>
    </ligand>
</feature>
<evidence type="ECO:0000256" key="16">
    <source>
        <dbReference type="ARBA" id="ARBA00031520"/>
    </source>
</evidence>
<evidence type="ECO:0000256" key="14">
    <source>
        <dbReference type="ARBA" id="ARBA00023268"/>
    </source>
</evidence>
<evidence type="ECO:0000256" key="18">
    <source>
        <dbReference type="PIRSR" id="PIRSR001500-1"/>
    </source>
</evidence>
<dbReference type="InterPro" id="IPR036263">
    <property type="entry name" value="Chorismate_II_sf"/>
</dbReference>
<comment type="pathway">
    <text evidence="4">Amino-acid biosynthesis; L-phenylalanine biosynthesis; phenylpyruvate from prephenate: step 1/1.</text>
</comment>
<comment type="subcellular location">
    <subcellularLocation>
        <location evidence="3">Cytoplasm</location>
    </subcellularLocation>
</comment>
<feature type="binding site" evidence="18">
    <location>
        <position position="90"/>
    </location>
    <ligand>
        <name>substrate</name>
    </ligand>
</feature>
<keyword evidence="11" id="KW-0584">Phenylalanine biosynthesis</keyword>
<dbReference type="InterPro" id="IPR002701">
    <property type="entry name" value="CM_II_prokaryot"/>
</dbReference>
<dbReference type="PROSITE" id="PS51171">
    <property type="entry name" value="PREPHENATE_DEHYDR_3"/>
    <property type="match status" value="1"/>
</dbReference>
<dbReference type="InterPro" id="IPR001086">
    <property type="entry name" value="Preph_deHydtase"/>
</dbReference>
<organism evidence="23 24">
    <name type="scientific">Eiseniibacteriota bacterium</name>
    <dbReference type="NCBI Taxonomy" id="2212470"/>
    <lineage>
        <taxon>Bacteria</taxon>
        <taxon>Candidatus Eiseniibacteriota</taxon>
    </lineage>
</organism>
<dbReference type="PANTHER" id="PTHR21022">
    <property type="entry name" value="PREPHENATE DEHYDRATASE P PROTEIN"/>
    <property type="match status" value="1"/>
</dbReference>
<dbReference type="SUPFAM" id="SSF55021">
    <property type="entry name" value="ACT-like"/>
    <property type="match status" value="1"/>
</dbReference>
<feature type="binding site" evidence="18">
    <location>
        <position position="86"/>
    </location>
    <ligand>
        <name>substrate</name>
    </ligand>
</feature>
<comment type="function">
    <text evidence="2">Catalyzes the Claisen rearrangement of chorismate to prephenate and the decarboxylation/dehydration of prephenate to phenylpyruvate.</text>
</comment>
<dbReference type="PROSITE" id="PS00858">
    <property type="entry name" value="PREPHENATE_DEHYDR_2"/>
    <property type="match status" value="1"/>
</dbReference>
<evidence type="ECO:0000256" key="4">
    <source>
        <dbReference type="ARBA" id="ARBA00004741"/>
    </source>
</evidence>
<dbReference type="GO" id="GO:0005737">
    <property type="term" value="C:cytoplasm"/>
    <property type="evidence" value="ECO:0007669"/>
    <property type="project" value="UniProtKB-SubCell"/>
</dbReference>
<comment type="pathway">
    <text evidence="5">Metabolic intermediate biosynthesis; prephenate biosynthesis; prephenate from chorismate: step 1/1.</text>
</comment>
<gene>
    <name evidence="23" type="primary">pheA</name>
    <name evidence="23" type="ORF">HKN21_15535</name>
</gene>
<dbReference type="CDD" id="cd13631">
    <property type="entry name" value="PBP2_Ct-PDT_like"/>
    <property type="match status" value="1"/>
</dbReference>
<keyword evidence="13 23" id="KW-0456">Lyase</keyword>
<dbReference type="InterPro" id="IPR036979">
    <property type="entry name" value="CM_dom_sf"/>
</dbReference>
<evidence type="ECO:0000259" key="21">
    <source>
        <dbReference type="PROSITE" id="PS51171"/>
    </source>
</evidence>
<dbReference type="GO" id="GO:0004664">
    <property type="term" value="F:prephenate dehydratase activity"/>
    <property type="evidence" value="ECO:0007669"/>
    <property type="project" value="UniProtKB-EC"/>
</dbReference>
<feature type="domain" description="Prephenate dehydratase" evidence="21">
    <location>
        <begin position="103"/>
        <end position="283"/>
    </location>
</feature>
<dbReference type="SUPFAM" id="SSF48600">
    <property type="entry name" value="Chorismate mutase II"/>
    <property type="match status" value="1"/>
</dbReference>
<proteinExistence type="predicted"/>
<comment type="catalytic activity">
    <reaction evidence="17">
        <text>prephenate + H(+) = 3-phenylpyruvate + CO2 + H2O</text>
        <dbReference type="Rhea" id="RHEA:21648"/>
        <dbReference type="ChEBI" id="CHEBI:15377"/>
        <dbReference type="ChEBI" id="CHEBI:15378"/>
        <dbReference type="ChEBI" id="CHEBI:16526"/>
        <dbReference type="ChEBI" id="CHEBI:18005"/>
        <dbReference type="ChEBI" id="CHEBI:29934"/>
        <dbReference type="EC" id="4.2.1.51"/>
    </reaction>
</comment>
<evidence type="ECO:0000256" key="9">
    <source>
        <dbReference type="ARBA" id="ARBA00022605"/>
    </source>
</evidence>
<dbReference type="Pfam" id="PF01817">
    <property type="entry name" value="CM_2"/>
    <property type="match status" value="1"/>
</dbReference>
<evidence type="ECO:0000256" key="1">
    <source>
        <dbReference type="ARBA" id="ARBA00000824"/>
    </source>
</evidence>
<feature type="binding site" evidence="18">
    <location>
        <position position="41"/>
    </location>
    <ligand>
        <name>substrate</name>
    </ligand>
</feature>
<sequence length="386" mass="42535">MTKNPKSDMQALREAIESSDRRILEELHKRMEIVEDVAAVKLDAAIPLRDRLREDKVLERVRGLAVEIGLDPHEIERLYRLVMEMSIARQQDHIRSRSQVPLRVAYQGVEGSYSHLTAQKRYRHRSGGVLLEGCDTFREAVERVRGGKSDLALLPIENTTAGSINDTYDLLGEGDITITHEVVSHIQHCLLGLHGSSIEGLKLVMSHPQGLAQCESFFQAHPHISTKVEYDTAGAARKVKESGDPSVAAIASESAASVYGLEILSREIQTQKDNFTRFVEVAREAAACPEGVPVKTSLLLELGHESGKLGTVLEVFSGHGVNLTKIESRPVLGKPFQYRFYLDFEGHQASEPVSAALGKIESMVATLRVLGSYPRDLEGEGLAEPS</sequence>
<keyword evidence="12" id="KW-0413">Isomerase</keyword>
<dbReference type="Gene3D" id="3.40.190.10">
    <property type="entry name" value="Periplasmic binding protein-like II"/>
    <property type="match status" value="2"/>
</dbReference>
<evidence type="ECO:0000256" key="7">
    <source>
        <dbReference type="ARBA" id="ARBA00014401"/>
    </source>
</evidence>
<evidence type="ECO:0000256" key="6">
    <source>
        <dbReference type="ARBA" id="ARBA00013147"/>
    </source>
</evidence>
<evidence type="ECO:0000259" key="22">
    <source>
        <dbReference type="PROSITE" id="PS51671"/>
    </source>
</evidence>
<evidence type="ECO:0000256" key="12">
    <source>
        <dbReference type="ARBA" id="ARBA00023235"/>
    </source>
</evidence>
<dbReference type="InterPro" id="IPR008242">
    <property type="entry name" value="Chor_mutase/pphenate_deHydtase"/>
</dbReference>
<dbReference type="NCBIfam" id="NF008865">
    <property type="entry name" value="PRK11898.1"/>
    <property type="match status" value="1"/>
</dbReference>
<keyword evidence="9" id="KW-0028">Amino-acid biosynthesis</keyword>
<dbReference type="Proteomes" id="UP000547674">
    <property type="component" value="Unassembled WGS sequence"/>
</dbReference>
<dbReference type="Gene3D" id="3.30.70.260">
    <property type="match status" value="1"/>
</dbReference>
<evidence type="ECO:0000256" key="2">
    <source>
        <dbReference type="ARBA" id="ARBA00002364"/>
    </source>
</evidence>
<evidence type="ECO:0000256" key="19">
    <source>
        <dbReference type="PIRSR" id="PIRSR001500-2"/>
    </source>
</evidence>
<accession>A0A7Y2EAD6</accession>